<keyword evidence="4 8" id="KW-1133">Transmembrane helix</keyword>
<feature type="transmembrane region" description="Helical" evidence="8">
    <location>
        <begin position="42"/>
        <end position="63"/>
    </location>
</feature>
<keyword evidence="6" id="KW-0539">Nucleus</keyword>
<dbReference type="InterPro" id="IPR041885">
    <property type="entry name" value="MAN1_winged_helix_dom"/>
</dbReference>
<evidence type="ECO:0000256" key="8">
    <source>
        <dbReference type="SAM" id="Phobius"/>
    </source>
</evidence>
<dbReference type="GO" id="GO:0005783">
    <property type="term" value="C:endoplasmic reticulum"/>
    <property type="evidence" value="ECO:0007669"/>
    <property type="project" value="TreeGrafter"/>
</dbReference>
<evidence type="ECO:0000256" key="6">
    <source>
        <dbReference type="ARBA" id="ARBA00023242"/>
    </source>
</evidence>
<dbReference type="Proteomes" id="UP000655225">
    <property type="component" value="Unassembled WGS sequence"/>
</dbReference>
<dbReference type="PANTHER" id="PTHR47808">
    <property type="entry name" value="INNER NUCLEAR MEMBRANE PROTEIN HEH2-RELATED"/>
    <property type="match status" value="1"/>
</dbReference>
<evidence type="ECO:0000259" key="9">
    <source>
        <dbReference type="Pfam" id="PF09402"/>
    </source>
</evidence>
<comment type="subcellular location">
    <subcellularLocation>
        <location evidence="1">Nucleus inner membrane</location>
    </subcellularLocation>
</comment>
<evidence type="ECO:0000256" key="1">
    <source>
        <dbReference type="ARBA" id="ARBA00004540"/>
    </source>
</evidence>
<comment type="caution">
    <text evidence="10">The sequence shown here is derived from an EMBL/GenBank/DDBJ whole genome shotgun (WGS) entry which is preliminary data.</text>
</comment>
<dbReference type="GO" id="GO:0005637">
    <property type="term" value="C:nuclear inner membrane"/>
    <property type="evidence" value="ECO:0007669"/>
    <property type="project" value="UniProtKB-SubCell"/>
</dbReference>
<evidence type="ECO:0000256" key="3">
    <source>
        <dbReference type="ARBA" id="ARBA00022692"/>
    </source>
</evidence>
<evidence type="ECO:0000313" key="10">
    <source>
        <dbReference type="EMBL" id="KAF8407437.1"/>
    </source>
</evidence>
<dbReference type="Pfam" id="PF09402">
    <property type="entry name" value="MSC"/>
    <property type="match status" value="1"/>
</dbReference>
<keyword evidence="5 8" id="KW-0472">Membrane</keyword>
<dbReference type="PANTHER" id="PTHR47808:SF2">
    <property type="entry name" value="LEM DOMAIN-CONTAINING PROTEIN 2"/>
    <property type="match status" value="1"/>
</dbReference>
<keyword evidence="3 8" id="KW-0812">Transmembrane</keyword>
<evidence type="ECO:0000256" key="5">
    <source>
        <dbReference type="ARBA" id="ARBA00023136"/>
    </source>
</evidence>
<feature type="compositionally biased region" description="Basic residues" evidence="7">
    <location>
        <begin position="1"/>
        <end position="11"/>
    </location>
</feature>
<dbReference type="GO" id="GO:0034399">
    <property type="term" value="C:nuclear periphery"/>
    <property type="evidence" value="ECO:0007669"/>
    <property type="project" value="TreeGrafter"/>
</dbReference>
<feature type="region of interest" description="Disordered" evidence="7">
    <location>
        <begin position="1"/>
        <end position="25"/>
    </location>
</feature>
<accession>A0A834ZS16</accession>
<dbReference type="EMBL" id="JABCRI010000004">
    <property type="protein sequence ID" value="KAF8407437.1"/>
    <property type="molecule type" value="Genomic_DNA"/>
</dbReference>
<dbReference type="Gene3D" id="1.10.10.1180">
    <property type="entry name" value="MAN1, winged-helix domain"/>
    <property type="match status" value="1"/>
</dbReference>
<protein>
    <recommendedName>
        <fullName evidence="9">Man1/Src1-like C-terminal domain-containing protein</fullName>
    </recommendedName>
</protein>
<keyword evidence="2" id="KW-0597">Phosphoprotein</keyword>
<dbReference type="OrthoDB" id="341403at2759"/>
<evidence type="ECO:0000256" key="4">
    <source>
        <dbReference type="ARBA" id="ARBA00022989"/>
    </source>
</evidence>
<proteinExistence type="predicted"/>
<evidence type="ECO:0000256" key="2">
    <source>
        <dbReference type="ARBA" id="ARBA00022553"/>
    </source>
</evidence>
<dbReference type="OMA" id="WVPENDV"/>
<dbReference type="AlphaFoldDB" id="A0A834ZS16"/>
<organism evidence="10 11">
    <name type="scientific">Tetracentron sinense</name>
    <name type="common">Spur-leaf</name>
    <dbReference type="NCBI Taxonomy" id="13715"/>
    <lineage>
        <taxon>Eukaryota</taxon>
        <taxon>Viridiplantae</taxon>
        <taxon>Streptophyta</taxon>
        <taxon>Embryophyta</taxon>
        <taxon>Tracheophyta</taxon>
        <taxon>Spermatophyta</taxon>
        <taxon>Magnoliopsida</taxon>
        <taxon>Trochodendrales</taxon>
        <taxon>Trochodendraceae</taxon>
        <taxon>Tetracentron</taxon>
    </lineage>
</organism>
<feature type="transmembrane region" description="Helical" evidence="8">
    <location>
        <begin position="230"/>
        <end position="251"/>
    </location>
</feature>
<dbReference type="InterPro" id="IPR044780">
    <property type="entry name" value="Heh2/Src1"/>
</dbReference>
<feature type="domain" description="Man1/Src1-like C-terminal" evidence="9">
    <location>
        <begin position="81"/>
        <end position="344"/>
    </location>
</feature>
<keyword evidence="11" id="KW-1185">Reference proteome</keyword>
<evidence type="ECO:0000313" key="11">
    <source>
        <dbReference type="Proteomes" id="UP000655225"/>
    </source>
</evidence>
<dbReference type="InterPro" id="IPR018996">
    <property type="entry name" value="Man1/Src1-like_C"/>
</dbReference>
<name>A0A834ZS16_TETSI</name>
<dbReference type="GO" id="GO:0071763">
    <property type="term" value="P:nuclear membrane organization"/>
    <property type="evidence" value="ECO:0007669"/>
    <property type="project" value="TreeGrafter"/>
</dbReference>
<evidence type="ECO:0000256" key="7">
    <source>
        <dbReference type="SAM" id="MobiDB-lite"/>
    </source>
</evidence>
<reference evidence="10 11" key="1">
    <citation type="submission" date="2020-04" db="EMBL/GenBank/DDBJ databases">
        <title>Plant Genome Project.</title>
        <authorList>
            <person name="Zhang R.-G."/>
        </authorList>
    </citation>
    <scope>NUCLEOTIDE SEQUENCE [LARGE SCALE GENOMIC DNA]</scope>
    <source>
        <strain evidence="10">YNK0</strain>
        <tissue evidence="10">Leaf</tissue>
    </source>
</reference>
<feature type="region of interest" description="Disordered" evidence="7">
    <location>
        <begin position="352"/>
        <end position="391"/>
    </location>
</feature>
<gene>
    <name evidence="10" type="ORF">HHK36_006570</name>
</gene>
<dbReference type="GO" id="GO:0003682">
    <property type="term" value="F:chromatin binding"/>
    <property type="evidence" value="ECO:0007669"/>
    <property type="project" value="InterPro"/>
</dbReference>
<sequence>MASTPKKRRKSDSRNPNSSSSSIEFFKGSQPPPIFFPSKDELLKLFAVVAIAVSVATVCNYTFSVLNRQPKPFCDSDGAFEDSLSDFCEPCPDNGECYRGKLECVRGYRKHGRLCVEDGEINQTAKKLSEWVELRVCEAYTQFLCDGTGTIWVQETEMWKALDEHKFKENLGLNDDSFMYAKHKAMENVESLLETRIKFHGIKELKCPDWLAERHKPLLCYIRQWISKHALFLVPVSALLVGLIILFMLLLRRVRRSHYLSTRAEQLYDQVCDILEENAVMSKSMNGEGEPWVVASWLRDHLILPRERKDPLLWKKVEELVQEDSRLDQYPKLVKGESKVVWEWQVEGSLSSSRMRNKGPASKLKSSEGMNNIPSPGQPWRTLEAGEQLNC</sequence>